<keyword evidence="3" id="KW-0862">Zinc</keyword>
<dbReference type="PROSITE" id="PS51074">
    <property type="entry name" value="DPH_MB"/>
    <property type="match status" value="1"/>
</dbReference>
<evidence type="ECO:0008006" key="10">
    <source>
        <dbReference type="Google" id="ProtNLM"/>
    </source>
</evidence>
<protein>
    <recommendedName>
        <fullName evidence="10">J domain-containing protein</fullName>
    </recommendedName>
</protein>
<evidence type="ECO:0000259" key="6">
    <source>
        <dbReference type="PROSITE" id="PS51074"/>
    </source>
</evidence>
<dbReference type="InterPro" id="IPR007872">
    <property type="entry name" value="DPH_MB_dom"/>
</dbReference>
<feature type="domain" description="J" evidence="5">
    <location>
        <begin position="3"/>
        <end position="65"/>
    </location>
</feature>
<dbReference type="Proteomes" id="UP000030742">
    <property type="component" value="Unassembled WGS sequence"/>
</dbReference>
<accession>N6UHI8</accession>
<dbReference type="CDD" id="cd06257">
    <property type="entry name" value="DnaJ"/>
    <property type="match status" value="1"/>
</dbReference>
<evidence type="ECO:0000256" key="2">
    <source>
        <dbReference type="ARBA" id="ARBA00022723"/>
    </source>
</evidence>
<dbReference type="InterPro" id="IPR036869">
    <property type="entry name" value="J_dom_sf"/>
</dbReference>
<keyword evidence="4" id="KW-0408">Iron</keyword>
<feature type="domain" description="DPH-type MB" evidence="6">
    <location>
        <begin position="69"/>
        <end position="129"/>
    </location>
</feature>
<feature type="non-terminal residue" evidence="7">
    <location>
        <position position="1"/>
    </location>
</feature>
<sequence length="129" mass="15040">MENFYVVLECSPTATLDEIKQNYHRLVKKHHPDKGGHTPDKFVQIDKAYKVLKDYKSRKDYDSSLLADSFNEHSLIYAEFWKVDICLDDDGQAFRQCRCGNDFVIEQQHLSETECIIECGECSNCILIR</sequence>
<dbReference type="SMART" id="SM00271">
    <property type="entry name" value="DnaJ"/>
    <property type="match status" value="1"/>
</dbReference>
<dbReference type="GO" id="GO:0001671">
    <property type="term" value="F:ATPase activator activity"/>
    <property type="evidence" value="ECO:0007669"/>
    <property type="project" value="TreeGrafter"/>
</dbReference>
<dbReference type="EMBL" id="KB632077">
    <property type="protein sequence ID" value="ERL88566.1"/>
    <property type="molecule type" value="Genomic_DNA"/>
</dbReference>
<dbReference type="GO" id="GO:0008198">
    <property type="term" value="F:ferrous iron binding"/>
    <property type="evidence" value="ECO:0007669"/>
    <property type="project" value="TreeGrafter"/>
</dbReference>
<dbReference type="OrthoDB" id="66964at2759"/>
<comment type="similarity">
    <text evidence="1">Belongs to the DPH4 family.</text>
</comment>
<evidence type="ECO:0000256" key="4">
    <source>
        <dbReference type="ARBA" id="ARBA00023004"/>
    </source>
</evidence>
<dbReference type="EMBL" id="KB740160">
    <property type="protein sequence ID" value="ENN81210.1"/>
    <property type="molecule type" value="Genomic_DNA"/>
</dbReference>
<dbReference type="Pfam" id="PF00226">
    <property type="entry name" value="DnaJ"/>
    <property type="match status" value="1"/>
</dbReference>
<evidence type="ECO:0000256" key="3">
    <source>
        <dbReference type="ARBA" id="ARBA00022833"/>
    </source>
</evidence>
<dbReference type="AlphaFoldDB" id="N6UHI8"/>
<evidence type="ECO:0000313" key="7">
    <source>
        <dbReference type="EMBL" id="ENN81210.1"/>
    </source>
</evidence>
<dbReference type="PANTHER" id="PTHR45255">
    <property type="entry name" value="DNAJ HOMOLOG SUBFAMILY C MEMBER 24"/>
    <property type="match status" value="1"/>
</dbReference>
<dbReference type="OMA" id="LEDMTWE"/>
<evidence type="ECO:0000259" key="5">
    <source>
        <dbReference type="PROSITE" id="PS50076"/>
    </source>
</evidence>
<dbReference type="STRING" id="77166.N6UHI8"/>
<dbReference type="InterPro" id="IPR001623">
    <property type="entry name" value="DnaJ_domain"/>
</dbReference>
<dbReference type="Gene3D" id="1.10.287.110">
    <property type="entry name" value="DnaJ domain"/>
    <property type="match status" value="1"/>
</dbReference>
<evidence type="ECO:0000313" key="9">
    <source>
        <dbReference type="Proteomes" id="UP000030742"/>
    </source>
</evidence>
<dbReference type="PROSITE" id="PS50076">
    <property type="entry name" value="DNAJ_2"/>
    <property type="match status" value="1"/>
</dbReference>
<dbReference type="Pfam" id="PF05207">
    <property type="entry name" value="Zn_ribbon_CSL"/>
    <property type="match status" value="1"/>
</dbReference>
<name>N6UHI8_DENPD</name>
<dbReference type="SUPFAM" id="SSF144217">
    <property type="entry name" value="CSL zinc finger"/>
    <property type="match status" value="1"/>
</dbReference>
<dbReference type="HOGENOM" id="CLU_017633_7_3_1"/>
<evidence type="ECO:0000256" key="1">
    <source>
        <dbReference type="ARBA" id="ARBA00006169"/>
    </source>
</evidence>
<dbReference type="Gene3D" id="3.10.660.10">
    <property type="entry name" value="DPH Zinc finger"/>
    <property type="match status" value="1"/>
</dbReference>
<dbReference type="InterPro" id="IPR036671">
    <property type="entry name" value="DPH_MB_sf"/>
</dbReference>
<gene>
    <name evidence="8" type="ORF">D910_05951</name>
    <name evidence="7" type="ORF">YQE_02379</name>
</gene>
<organism evidence="7">
    <name type="scientific">Dendroctonus ponderosae</name>
    <name type="common">Mountain pine beetle</name>
    <dbReference type="NCBI Taxonomy" id="77166"/>
    <lineage>
        <taxon>Eukaryota</taxon>
        <taxon>Metazoa</taxon>
        <taxon>Ecdysozoa</taxon>
        <taxon>Arthropoda</taxon>
        <taxon>Hexapoda</taxon>
        <taxon>Insecta</taxon>
        <taxon>Pterygota</taxon>
        <taxon>Neoptera</taxon>
        <taxon>Endopterygota</taxon>
        <taxon>Coleoptera</taxon>
        <taxon>Polyphaga</taxon>
        <taxon>Cucujiformia</taxon>
        <taxon>Curculionidae</taxon>
        <taxon>Scolytinae</taxon>
        <taxon>Dendroctonus</taxon>
    </lineage>
</organism>
<evidence type="ECO:0000313" key="8">
    <source>
        <dbReference type="EMBL" id="ERL88566.1"/>
    </source>
</evidence>
<keyword evidence="2" id="KW-0479">Metal-binding</keyword>
<dbReference type="PANTHER" id="PTHR45255:SF1">
    <property type="entry name" value="DNAJ HOMOLOG SUBFAMILY C MEMBER 24"/>
    <property type="match status" value="1"/>
</dbReference>
<proteinExistence type="inferred from homology"/>
<reference evidence="7 9" key="1">
    <citation type="journal article" date="2013" name="Genome Biol.">
        <title>Draft genome of the mountain pine beetle, Dendroctonus ponderosae Hopkins, a major forest pest.</title>
        <authorList>
            <person name="Keeling C.I."/>
            <person name="Yuen M.M."/>
            <person name="Liao N.Y."/>
            <person name="Docking T.R."/>
            <person name="Chan S.K."/>
            <person name="Taylor G.A."/>
            <person name="Palmquist D.L."/>
            <person name="Jackman S.D."/>
            <person name="Nguyen A."/>
            <person name="Li M."/>
            <person name="Henderson H."/>
            <person name="Janes J.K."/>
            <person name="Zhao Y."/>
            <person name="Pandoh P."/>
            <person name="Moore R."/>
            <person name="Sperling F.A."/>
            <person name="Huber D.P."/>
            <person name="Birol I."/>
            <person name="Jones S.J."/>
            <person name="Bohlmann J."/>
        </authorList>
    </citation>
    <scope>NUCLEOTIDE SEQUENCE</scope>
</reference>
<dbReference type="SUPFAM" id="SSF46565">
    <property type="entry name" value="Chaperone J-domain"/>
    <property type="match status" value="1"/>
</dbReference>